<gene>
    <name evidence="1" type="ORF">FAES_0464</name>
</gene>
<name>I0K2X3_9BACT</name>
<dbReference type="KEGG" id="fae:FAES_0464"/>
<dbReference type="STRING" id="1166018.FAES_0464"/>
<dbReference type="eggNOG" id="ENOG503006P">
    <property type="taxonomic scope" value="Bacteria"/>
</dbReference>
<organism evidence="1 2">
    <name type="scientific">Fibrella aestuarina BUZ 2</name>
    <dbReference type="NCBI Taxonomy" id="1166018"/>
    <lineage>
        <taxon>Bacteria</taxon>
        <taxon>Pseudomonadati</taxon>
        <taxon>Bacteroidota</taxon>
        <taxon>Cytophagia</taxon>
        <taxon>Cytophagales</taxon>
        <taxon>Spirosomataceae</taxon>
        <taxon>Fibrella</taxon>
    </lineage>
</organism>
<evidence type="ECO:0000313" key="1">
    <source>
        <dbReference type="EMBL" id="CCG98476.1"/>
    </source>
</evidence>
<proteinExistence type="predicted"/>
<evidence type="ECO:0000313" key="2">
    <source>
        <dbReference type="Proteomes" id="UP000011058"/>
    </source>
</evidence>
<sequence>MGNCLLQRLGRLTDQLPMNDELTTSWELLLNQLEAVVGKRPTDLNGVLFLIGLQELGRGPKRFSKEQKQDLLHVAVCTVLSQSGYYKPTGVDKDGWPQFELLKPLPTGDILAQEDLLKANALRYFNSQFA</sequence>
<dbReference type="AlphaFoldDB" id="I0K2X3"/>
<dbReference type="HOGENOM" id="CLU_2070122_0_0_10"/>
<accession>I0K2X3</accession>
<dbReference type="Proteomes" id="UP000011058">
    <property type="component" value="Chromosome"/>
</dbReference>
<dbReference type="EMBL" id="HE796683">
    <property type="protein sequence ID" value="CCG98476.1"/>
    <property type="molecule type" value="Genomic_DNA"/>
</dbReference>
<keyword evidence="2" id="KW-1185">Reference proteome</keyword>
<reference evidence="1 2" key="1">
    <citation type="journal article" date="2012" name="J. Bacteriol.">
        <title>Genome Sequence of Fibrella aestuarina BUZ 2T, a Filamentous Marine Bacterium.</title>
        <authorList>
            <person name="Filippini M."/>
            <person name="Qi W."/>
            <person name="Blom J."/>
            <person name="Goesmann A."/>
            <person name="Smits T.H."/>
            <person name="Bagheri H.C."/>
        </authorList>
    </citation>
    <scope>NUCLEOTIDE SEQUENCE [LARGE SCALE GENOMIC DNA]</scope>
    <source>
        <strain evidence="2">BUZ 2T</strain>
    </source>
</reference>
<protein>
    <submittedName>
        <fullName evidence="1">Uncharacterized protein</fullName>
    </submittedName>
</protein>